<dbReference type="InterPro" id="IPR012926">
    <property type="entry name" value="TMEM120A/B"/>
</dbReference>
<evidence type="ECO:0000256" key="5">
    <source>
        <dbReference type="ARBA" id="ARBA00023136"/>
    </source>
</evidence>
<evidence type="ECO:0000256" key="2">
    <source>
        <dbReference type="ARBA" id="ARBA00009700"/>
    </source>
</evidence>
<comment type="similarity">
    <text evidence="2">Belongs to the TMEM120 family.</text>
</comment>
<dbReference type="GO" id="GO:0016020">
    <property type="term" value="C:membrane"/>
    <property type="evidence" value="ECO:0007669"/>
    <property type="project" value="UniProtKB-SubCell"/>
</dbReference>
<dbReference type="PANTHER" id="PTHR21433:SF0">
    <property type="entry name" value="TRANSMEMBRANE PROTEIN 120 HOMOLOG"/>
    <property type="match status" value="1"/>
</dbReference>
<evidence type="ECO:0000313" key="7">
    <source>
        <dbReference type="Proteomes" id="UP000652761"/>
    </source>
</evidence>
<organism evidence="6 7">
    <name type="scientific">Colocasia esculenta</name>
    <name type="common">Wild taro</name>
    <name type="synonym">Arum esculentum</name>
    <dbReference type="NCBI Taxonomy" id="4460"/>
    <lineage>
        <taxon>Eukaryota</taxon>
        <taxon>Viridiplantae</taxon>
        <taxon>Streptophyta</taxon>
        <taxon>Embryophyta</taxon>
        <taxon>Tracheophyta</taxon>
        <taxon>Spermatophyta</taxon>
        <taxon>Magnoliopsida</taxon>
        <taxon>Liliopsida</taxon>
        <taxon>Araceae</taxon>
        <taxon>Aroideae</taxon>
        <taxon>Colocasieae</taxon>
        <taxon>Colocasia</taxon>
    </lineage>
</organism>
<name>A0A843W2R2_COLES</name>
<keyword evidence="4" id="KW-1133">Transmembrane helix</keyword>
<accession>A0A843W2R2</accession>
<dbReference type="Pfam" id="PF07851">
    <property type="entry name" value="TMEM120A-B"/>
    <property type="match status" value="1"/>
</dbReference>
<protein>
    <submittedName>
        <fullName evidence="6">Uncharacterized protein</fullName>
    </submittedName>
</protein>
<sequence length="142" mass="15910">MVGDGASAADDSEARRLAEEAARVGELARELQDSAANLISRTWNEEQALRQRALALDADLRRLQSSLSAASSRSRGLDTKDAEKLDEELYRARSLISDGDVSSLLPSKTRGRFLRMFLGPINVRATRKDVRLKVKEEYNKYR</sequence>
<keyword evidence="7" id="KW-1185">Reference proteome</keyword>
<dbReference type="EMBL" id="NMUH01002632">
    <property type="protein sequence ID" value="MQM01178.1"/>
    <property type="molecule type" value="Genomic_DNA"/>
</dbReference>
<evidence type="ECO:0000256" key="4">
    <source>
        <dbReference type="ARBA" id="ARBA00022989"/>
    </source>
</evidence>
<dbReference type="Proteomes" id="UP000652761">
    <property type="component" value="Unassembled WGS sequence"/>
</dbReference>
<keyword evidence="3" id="KW-0812">Transmembrane</keyword>
<keyword evidence="5" id="KW-0472">Membrane</keyword>
<proteinExistence type="inferred from homology"/>
<comment type="subcellular location">
    <subcellularLocation>
        <location evidence="1">Membrane</location>
        <topology evidence="1">Multi-pass membrane protein</topology>
    </subcellularLocation>
</comment>
<evidence type="ECO:0000256" key="1">
    <source>
        <dbReference type="ARBA" id="ARBA00004141"/>
    </source>
</evidence>
<gene>
    <name evidence="6" type="ORF">Taro_033929</name>
</gene>
<dbReference type="OrthoDB" id="786554at2759"/>
<dbReference type="PANTHER" id="PTHR21433">
    <property type="entry name" value="TRANSMEMBRANE PROTEIN INDUCED BY TUMOR NECROSIS FACTOR ALPHA"/>
    <property type="match status" value="1"/>
</dbReference>
<evidence type="ECO:0000256" key="3">
    <source>
        <dbReference type="ARBA" id="ARBA00022692"/>
    </source>
</evidence>
<evidence type="ECO:0000313" key="6">
    <source>
        <dbReference type="EMBL" id="MQM01178.1"/>
    </source>
</evidence>
<comment type="caution">
    <text evidence="6">The sequence shown here is derived from an EMBL/GenBank/DDBJ whole genome shotgun (WGS) entry which is preliminary data.</text>
</comment>
<dbReference type="AlphaFoldDB" id="A0A843W2R2"/>
<reference evidence="6" key="1">
    <citation type="submission" date="2017-07" db="EMBL/GenBank/DDBJ databases">
        <title>Taro Niue Genome Assembly and Annotation.</title>
        <authorList>
            <person name="Atibalentja N."/>
            <person name="Keating K."/>
            <person name="Fields C.J."/>
        </authorList>
    </citation>
    <scope>NUCLEOTIDE SEQUENCE</scope>
    <source>
        <strain evidence="6">Niue_2</strain>
        <tissue evidence="6">Leaf</tissue>
    </source>
</reference>
<feature type="non-terminal residue" evidence="6">
    <location>
        <position position="142"/>
    </location>
</feature>